<accession>A0A182RE25</accession>
<evidence type="ECO:0000256" key="1">
    <source>
        <dbReference type="SAM" id="MobiDB-lite"/>
    </source>
</evidence>
<feature type="compositionally biased region" description="Polar residues" evidence="1">
    <location>
        <begin position="284"/>
        <end position="300"/>
    </location>
</feature>
<dbReference type="AlphaFoldDB" id="A0A182RE25"/>
<organism evidence="2">
    <name type="scientific">Anopheles funestus</name>
    <name type="common">African malaria mosquito</name>
    <dbReference type="NCBI Taxonomy" id="62324"/>
    <lineage>
        <taxon>Eukaryota</taxon>
        <taxon>Metazoa</taxon>
        <taxon>Ecdysozoa</taxon>
        <taxon>Arthropoda</taxon>
        <taxon>Hexapoda</taxon>
        <taxon>Insecta</taxon>
        <taxon>Pterygota</taxon>
        <taxon>Neoptera</taxon>
        <taxon>Endopterygota</taxon>
        <taxon>Diptera</taxon>
        <taxon>Nematocera</taxon>
        <taxon>Culicoidea</taxon>
        <taxon>Culicidae</taxon>
        <taxon>Anophelinae</taxon>
        <taxon>Anopheles</taxon>
    </lineage>
</organism>
<feature type="compositionally biased region" description="Basic and acidic residues" evidence="1">
    <location>
        <begin position="303"/>
        <end position="318"/>
    </location>
</feature>
<dbReference type="EnsemblMetazoa" id="AFUN004447-RA">
    <property type="protein sequence ID" value="AFUN004447-PA"/>
    <property type="gene ID" value="AFUN004447"/>
</dbReference>
<feature type="compositionally biased region" description="Polar residues" evidence="1">
    <location>
        <begin position="237"/>
        <end position="255"/>
    </location>
</feature>
<proteinExistence type="predicted"/>
<sequence>MALSQLVEKLKFGEKYILANIVVMPLAKPPDCDECRLPARNKFLTLDIWESFVYRKLYDLFRKHIVEHDKDPLYQLNTEYHLICKDRPYLQMKYVFRDKHYRNNLNILFKEKLTNLHETCVYVEISDLGQAIFDKVENLGKTIQRLSREIEQSRRENTNVAPEANKLKISNTCLSSEVEEYHPEPVKKGARNAYEEYVPVTRNGASPGIKRTYKPSKITDGGKPVDSVEPDPYTPGTIDTPSKISYTPTSSPQNKVDSRRNVVVTPVKPEKNLFGSDDDDEYDPTSTKSPAEQQTKNNSGKDMFSDSEQHSINDDTDLKPTASDPSYLAKREVLPRSSKQNIRSLLTESPEEKAQRKASKKLAKSVEENLNKIMQLKKVIRKKTVPRKEGSLKKQSKIDKICEVATNIRRLSKVEVLDCINLSKEEILETFSQYKQELRGLYLRNKDHTERQWKSSRELCYFTDLGNILDDEQKFAMMQHLEDEFVPEHQRGKYTEFFTSALVMEWGLRIFMERHHFTSREMALERIKQQEQSYIASLSDDFMLKYH</sequence>
<reference evidence="2" key="1">
    <citation type="submission" date="2020-05" db="UniProtKB">
        <authorList>
            <consortium name="EnsemblMetazoa"/>
        </authorList>
    </citation>
    <scope>IDENTIFICATION</scope>
    <source>
        <strain evidence="2">FUMOZ</strain>
    </source>
</reference>
<feature type="region of interest" description="Disordered" evidence="1">
    <location>
        <begin position="202"/>
        <end position="355"/>
    </location>
</feature>
<dbReference type="VEuPathDB" id="VectorBase:AFUN004447"/>
<evidence type="ECO:0000313" key="2">
    <source>
        <dbReference type="EnsemblMetazoa" id="AFUN004447-PA"/>
    </source>
</evidence>
<name>A0A182RE25_ANOFN</name>
<dbReference type="VEuPathDB" id="VectorBase:AFUN2_009999"/>
<protein>
    <submittedName>
        <fullName evidence="2">Uncharacterized protein</fullName>
    </submittedName>
</protein>
<feature type="compositionally biased region" description="Polar residues" evidence="1">
    <location>
        <begin position="337"/>
        <end position="347"/>
    </location>
</feature>